<dbReference type="EMBL" id="JAVLET010000002">
    <property type="protein sequence ID" value="KAL0472840.1"/>
    <property type="molecule type" value="Genomic_DNA"/>
</dbReference>
<gene>
    <name evidence="2" type="ORF">QR685DRAFT_436898</name>
</gene>
<organism evidence="2 3">
    <name type="scientific">Neurospora intermedia</name>
    <dbReference type="NCBI Taxonomy" id="5142"/>
    <lineage>
        <taxon>Eukaryota</taxon>
        <taxon>Fungi</taxon>
        <taxon>Dikarya</taxon>
        <taxon>Ascomycota</taxon>
        <taxon>Pezizomycotina</taxon>
        <taxon>Sordariomycetes</taxon>
        <taxon>Sordariomycetidae</taxon>
        <taxon>Sordariales</taxon>
        <taxon>Sordariaceae</taxon>
        <taxon>Neurospora</taxon>
    </lineage>
</organism>
<sequence>MSFFDEAYWAGFGPDDAPGAGLGYDDAWGYHFFNNFNNEEVDLAIDFHDAGHNAGRGSLGGSSNDRTSSISSGVSNAHNHHYSQPSFAPRYPSIKDYRGNFEIPPGTAPGDESHFDQDQVASLEDDMNTGLDSLNRGRFIGVDNTSHHLTTVDTSITTLPQGTFSADGPGSFSGGYVAPSNSIDGAVETNNSFTLDEAINRNIPLTVNPAMITNTDTTLKRHEASNLDEALNTGDNTYLHGADKAKPGKDHSELSIRPDRDISELNSGSLVRARSFEPDNSASTKDFDMPIASQLPYSSMEMISSNQEDGSETQGSLELSERAVNVASNNSQRHGLPLRVSDLSTTESPTFTTSDDTDAPVFTSYADVELVMPTLRKPISPVQPGVSKCLKCLKNRASQMMEALVSWRLQRGLYSCTGCYVGAGPTPNVLDEMCRDKQRERRRRLAAEANGETYIPGGGQDTEAGIVASDAQSTASLPSKRGASAMAGGSDVAEGTAKKARITKEEVDKTVDQIRRPASPKRRMQGLGQPPARA</sequence>
<protein>
    <recommendedName>
        <fullName evidence="4">GATA-type domain-containing protein</fullName>
    </recommendedName>
</protein>
<accession>A0ABR3DJI7</accession>
<comment type="caution">
    <text evidence="2">The sequence shown here is derived from an EMBL/GenBank/DDBJ whole genome shotgun (WGS) entry which is preliminary data.</text>
</comment>
<feature type="compositionally biased region" description="Polar residues" evidence="1">
    <location>
        <begin position="61"/>
        <end position="86"/>
    </location>
</feature>
<evidence type="ECO:0000313" key="3">
    <source>
        <dbReference type="Proteomes" id="UP001451303"/>
    </source>
</evidence>
<proteinExistence type="predicted"/>
<feature type="compositionally biased region" description="Basic and acidic residues" evidence="1">
    <location>
        <begin position="241"/>
        <end position="261"/>
    </location>
</feature>
<feature type="region of interest" description="Disordered" evidence="1">
    <location>
        <begin position="471"/>
        <end position="534"/>
    </location>
</feature>
<feature type="region of interest" description="Disordered" evidence="1">
    <location>
        <begin position="230"/>
        <end position="261"/>
    </location>
</feature>
<evidence type="ECO:0000256" key="1">
    <source>
        <dbReference type="SAM" id="MobiDB-lite"/>
    </source>
</evidence>
<name>A0ABR3DJI7_NEUIN</name>
<keyword evidence="3" id="KW-1185">Reference proteome</keyword>
<feature type="compositionally biased region" description="Basic and acidic residues" evidence="1">
    <location>
        <begin position="502"/>
        <end position="515"/>
    </location>
</feature>
<evidence type="ECO:0008006" key="4">
    <source>
        <dbReference type="Google" id="ProtNLM"/>
    </source>
</evidence>
<feature type="region of interest" description="Disordered" evidence="1">
    <location>
        <begin position="56"/>
        <end position="114"/>
    </location>
</feature>
<reference evidence="2 3" key="1">
    <citation type="submission" date="2023-09" db="EMBL/GenBank/DDBJ databases">
        <title>Multi-omics analysis of a traditional fermented food reveals byproduct-associated fungal strains for waste-to-food upcycling.</title>
        <authorList>
            <consortium name="Lawrence Berkeley National Laboratory"/>
            <person name="Rekdal V.M."/>
            <person name="Villalobos-Escobedo J.M."/>
            <person name="Rodriguez-Valeron N."/>
            <person name="Garcia M.O."/>
            <person name="Vasquez D.P."/>
            <person name="Damayanti I."/>
            <person name="Sorensen P.M."/>
            <person name="Baidoo E.E."/>
            <person name="De Carvalho A.C."/>
            <person name="Riley R."/>
            <person name="Lipzen A."/>
            <person name="He G."/>
            <person name="Yan M."/>
            <person name="Haridas S."/>
            <person name="Daum C."/>
            <person name="Yoshinaga Y."/>
            <person name="Ng V."/>
            <person name="Grigoriev I.V."/>
            <person name="Munk R."/>
            <person name="Nuraida L."/>
            <person name="Wijaya C.H."/>
            <person name="Morales P.-C."/>
            <person name="Keasling J.D."/>
        </authorList>
    </citation>
    <scope>NUCLEOTIDE SEQUENCE [LARGE SCALE GENOMIC DNA]</scope>
    <source>
        <strain evidence="2 3">FGSC 2613</strain>
    </source>
</reference>
<dbReference type="Proteomes" id="UP001451303">
    <property type="component" value="Unassembled WGS sequence"/>
</dbReference>
<evidence type="ECO:0000313" key="2">
    <source>
        <dbReference type="EMBL" id="KAL0472840.1"/>
    </source>
</evidence>